<evidence type="ECO:0000256" key="1">
    <source>
        <dbReference type="SAM" id="Phobius"/>
    </source>
</evidence>
<dbReference type="EMBL" id="BMAC01000770">
    <property type="protein sequence ID" value="GFQ02721.1"/>
    <property type="molecule type" value="Genomic_DNA"/>
</dbReference>
<dbReference type="OrthoDB" id="1728889at2759"/>
<evidence type="ECO:0000313" key="3">
    <source>
        <dbReference type="Proteomes" id="UP000653305"/>
    </source>
</evidence>
<accession>A0A830CS82</accession>
<organism evidence="2 3">
    <name type="scientific">Phtheirospermum japonicum</name>
    <dbReference type="NCBI Taxonomy" id="374723"/>
    <lineage>
        <taxon>Eukaryota</taxon>
        <taxon>Viridiplantae</taxon>
        <taxon>Streptophyta</taxon>
        <taxon>Embryophyta</taxon>
        <taxon>Tracheophyta</taxon>
        <taxon>Spermatophyta</taxon>
        <taxon>Magnoliopsida</taxon>
        <taxon>eudicotyledons</taxon>
        <taxon>Gunneridae</taxon>
        <taxon>Pentapetalae</taxon>
        <taxon>asterids</taxon>
        <taxon>lamiids</taxon>
        <taxon>Lamiales</taxon>
        <taxon>Orobanchaceae</taxon>
        <taxon>Orobanchaceae incertae sedis</taxon>
        <taxon>Phtheirospermum</taxon>
    </lineage>
</organism>
<dbReference type="Proteomes" id="UP000653305">
    <property type="component" value="Unassembled WGS sequence"/>
</dbReference>
<keyword evidence="1" id="KW-0472">Membrane</keyword>
<keyword evidence="1" id="KW-0812">Transmembrane</keyword>
<feature type="transmembrane region" description="Helical" evidence="1">
    <location>
        <begin position="73"/>
        <end position="92"/>
    </location>
</feature>
<keyword evidence="3" id="KW-1185">Reference proteome</keyword>
<keyword evidence="1" id="KW-1133">Transmembrane helix</keyword>
<gene>
    <name evidence="2" type="ORF">PHJA_002416000</name>
</gene>
<feature type="transmembrane region" description="Helical" evidence="1">
    <location>
        <begin position="49"/>
        <end position="66"/>
    </location>
</feature>
<evidence type="ECO:0000313" key="2">
    <source>
        <dbReference type="EMBL" id="GFQ02721.1"/>
    </source>
</evidence>
<protein>
    <submittedName>
        <fullName evidence="2">Uncharacterized protein</fullName>
    </submittedName>
</protein>
<dbReference type="AlphaFoldDB" id="A0A830CS82"/>
<sequence>MPSKTSEDSHLSVRCGIISSIFHFSPDFDPFLSYLAINYMDRFLATHSMLFHHLSISFFIFIFYVFTFKHVKIHKIAVALICFALILLKRSIVFF</sequence>
<name>A0A830CS82_9LAMI</name>
<reference evidence="2" key="1">
    <citation type="submission" date="2020-07" db="EMBL/GenBank/DDBJ databases">
        <title>Ethylene signaling mediates host invasion by parasitic plants.</title>
        <authorList>
            <person name="Yoshida S."/>
        </authorList>
    </citation>
    <scope>NUCLEOTIDE SEQUENCE</scope>
    <source>
        <strain evidence="2">Okayama</strain>
    </source>
</reference>
<comment type="caution">
    <text evidence="2">The sequence shown here is derived from an EMBL/GenBank/DDBJ whole genome shotgun (WGS) entry which is preliminary data.</text>
</comment>
<proteinExistence type="predicted"/>